<keyword evidence="1" id="KW-0723">Serine/threonine-protein kinase</keyword>
<dbReference type="CDD" id="cd16936">
    <property type="entry name" value="HATPase_RsbW-like"/>
    <property type="match status" value="1"/>
</dbReference>
<dbReference type="InterPro" id="IPR036890">
    <property type="entry name" value="HATPase_C_sf"/>
</dbReference>
<dbReference type="Gene3D" id="3.30.565.10">
    <property type="entry name" value="Histidine kinase-like ATPase, C-terminal domain"/>
    <property type="match status" value="1"/>
</dbReference>
<dbReference type="InterPro" id="IPR003594">
    <property type="entry name" value="HATPase_dom"/>
</dbReference>
<dbReference type="Pfam" id="PF13581">
    <property type="entry name" value="HATPase_c_2"/>
    <property type="match status" value="1"/>
</dbReference>
<reference evidence="4 5" key="1">
    <citation type="submission" date="2020-10" db="EMBL/GenBank/DDBJ databases">
        <title>Connecting structure to function with the recovery of over 1000 high-quality activated sludge metagenome-assembled genomes encoding full-length rRNA genes using long-read sequencing.</title>
        <authorList>
            <person name="Singleton C.M."/>
            <person name="Petriglieri F."/>
            <person name="Kristensen J.M."/>
            <person name="Kirkegaard R.H."/>
            <person name="Michaelsen T.Y."/>
            <person name="Andersen M.H."/>
            <person name="Karst S.M."/>
            <person name="Dueholm M.S."/>
            <person name="Nielsen P.H."/>
            <person name="Albertsen M."/>
        </authorList>
    </citation>
    <scope>NUCLEOTIDE SEQUENCE [LARGE SCALE GENOMIC DNA]</scope>
    <source>
        <strain evidence="4">Lyne_18-Q3-R50-59_MAXAC.006</strain>
    </source>
</reference>
<organism evidence="4 5">
    <name type="scientific">Candidatus Neomicrothrix subdominans</name>
    <dbReference type="NCBI Taxonomy" id="2954438"/>
    <lineage>
        <taxon>Bacteria</taxon>
        <taxon>Bacillati</taxon>
        <taxon>Actinomycetota</taxon>
        <taxon>Acidimicrobiia</taxon>
        <taxon>Acidimicrobiales</taxon>
        <taxon>Microthrixaceae</taxon>
        <taxon>Candidatus Neomicrothrix</taxon>
    </lineage>
</organism>
<comment type="caution">
    <text evidence="4">The sequence shown here is derived from an EMBL/GenBank/DDBJ whole genome shotgun (WGS) entry which is preliminary data.</text>
</comment>
<dbReference type="AlphaFoldDB" id="A0A936NAT0"/>
<protein>
    <submittedName>
        <fullName evidence="4">ATP-binding protein</fullName>
    </submittedName>
</protein>
<feature type="region of interest" description="Disordered" evidence="2">
    <location>
        <begin position="1"/>
        <end position="35"/>
    </location>
</feature>
<evidence type="ECO:0000313" key="5">
    <source>
        <dbReference type="Proteomes" id="UP000727993"/>
    </source>
</evidence>
<evidence type="ECO:0000259" key="3">
    <source>
        <dbReference type="Pfam" id="PF13581"/>
    </source>
</evidence>
<accession>A0A936NAT0</accession>
<dbReference type="Proteomes" id="UP000727993">
    <property type="component" value="Unassembled WGS sequence"/>
</dbReference>
<dbReference type="GO" id="GO:0005524">
    <property type="term" value="F:ATP binding"/>
    <property type="evidence" value="ECO:0007669"/>
    <property type="project" value="UniProtKB-KW"/>
</dbReference>
<gene>
    <name evidence="4" type="ORF">IPN02_08190</name>
</gene>
<keyword evidence="1" id="KW-0808">Transferase</keyword>
<sequence length="197" mass="20726">MKSRNRAHQSSPDEANGSARPGVDGSGVDGSAVDDKVLTVPPAKPVEIEFDFPADLASLAMVRRRVEQVARLTATMGAEDLDKLRLVLTEVVANAVTAHAEQSTPEALRLRCCLSPDRVEVSVLDQGGGFLATTGSHPVIDTSLPDVSAPEVQKREGGFGLGIIDAFADEAEFSPVDGGTSVRFVIYPSGDSEPETP</sequence>
<proteinExistence type="predicted"/>
<dbReference type="SUPFAM" id="SSF55874">
    <property type="entry name" value="ATPase domain of HSP90 chaperone/DNA topoisomerase II/histidine kinase"/>
    <property type="match status" value="1"/>
</dbReference>
<keyword evidence="1" id="KW-0418">Kinase</keyword>
<dbReference type="PANTHER" id="PTHR35526">
    <property type="entry name" value="ANTI-SIGMA-F FACTOR RSBW-RELATED"/>
    <property type="match status" value="1"/>
</dbReference>
<evidence type="ECO:0000256" key="1">
    <source>
        <dbReference type="ARBA" id="ARBA00022527"/>
    </source>
</evidence>
<keyword evidence="4" id="KW-0547">Nucleotide-binding</keyword>
<dbReference type="GO" id="GO:0004674">
    <property type="term" value="F:protein serine/threonine kinase activity"/>
    <property type="evidence" value="ECO:0007669"/>
    <property type="project" value="UniProtKB-KW"/>
</dbReference>
<keyword evidence="4" id="KW-0067">ATP-binding</keyword>
<feature type="domain" description="Histidine kinase/HSP90-like ATPase" evidence="3">
    <location>
        <begin position="52"/>
        <end position="185"/>
    </location>
</feature>
<dbReference type="InterPro" id="IPR050267">
    <property type="entry name" value="Anti-sigma-factor_SerPK"/>
</dbReference>
<name>A0A936NAT0_9ACTN</name>
<evidence type="ECO:0000313" key="4">
    <source>
        <dbReference type="EMBL" id="MBK9296808.1"/>
    </source>
</evidence>
<dbReference type="PANTHER" id="PTHR35526:SF3">
    <property type="entry name" value="ANTI-SIGMA-F FACTOR RSBW"/>
    <property type="match status" value="1"/>
</dbReference>
<evidence type="ECO:0000256" key="2">
    <source>
        <dbReference type="SAM" id="MobiDB-lite"/>
    </source>
</evidence>
<dbReference type="EMBL" id="JADJZA010000006">
    <property type="protein sequence ID" value="MBK9296808.1"/>
    <property type="molecule type" value="Genomic_DNA"/>
</dbReference>